<accession>A0A8H9M7M6</accession>
<dbReference type="Gene3D" id="1.10.10.10">
    <property type="entry name" value="Winged helix-like DNA-binding domain superfamily/Winged helix DNA-binding domain"/>
    <property type="match status" value="1"/>
</dbReference>
<gene>
    <name evidence="2" type="ORF">GCM10017566_04440</name>
</gene>
<keyword evidence="2" id="KW-0808">Transferase</keyword>
<dbReference type="AlphaFoldDB" id="A0A8H9M7M6"/>
<name>A0A8H9M7M6_9PSEU</name>
<keyword evidence="3" id="KW-1185">Reference proteome</keyword>
<dbReference type="SUPFAM" id="SSF46785">
    <property type="entry name" value="Winged helix' DNA-binding domain"/>
    <property type="match status" value="1"/>
</dbReference>
<dbReference type="GO" id="GO:0016301">
    <property type="term" value="F:kinase activity"/>
    <property type="evidence" value="ECO:0007669"/>
    <property type="project" value="UniProtKB-KW"/>
</dbReference>
<dbReference type="Gene3D" id="3.30.420.40">
    <property type="match status" value="2"/>
</dbReference>
<dbReference type="PANTHER" id="PTHR18964">
    <property type="entry name" value="ROK (REPRESSOR, ORF, KINASE) FAMILY"/>
    <property type="match status" value="1"/>
</dbReference>
<keyword evidence="2" id="KW-0418">Kinase</keyword>
<dbReference type="InterPro" id="IPR036388">
    <property type="entry name" value="WH-like_DNA-bd_sf"/>
</dbReference>
<reference evidence="2" key="2">
    <citation type="submission" date="2020-09" db="EMBL/GenBank/DDBJ databases">
        <authorList>
            <person name="Sun Q."/>
            <person name="Zhou Y."/>
        </authorList>
    </citation>
    <scope>NUCLEOTIDE SEQUENCE</scope>
    <source>
        <strain evidence="2">CGMCC 4.7679</strain>
    </source>
</reference>
<evidence type="ECO:0000256" key="1">
    <source>
        <dbReference type="ARBA" id="ARBA00006479"/>
    </source>
</evidence>
<dbReference type="InterPro" id="IPR000600">
    <property type="entry name" value="ROK"/>
</dbReference>
<comment type="similarity">
    <text evidence="1">Belongs to the ROK (NagC/XylR) family.</text>
</comment>
<sequence>MADHTQTLSLILSMIRSGIAVTRPELTRQTGLGRTIITQRVEDAIRAGLLVEGDHAPSTGGRPSRTLRIAPGRAVVLAVVFGATRLHAAVVDLDGTFLDDQRMSWDIEAGPEESLATLHDLSAKLLPPELRERLWGIGLGLPGPVDFARGIPVQPPIMAGWEAFPVRERLEEHYGVPVWIDNDVNLMALGAWSRTRRAAGDNLLLLKAGTGIGLGLISRGRLHRGARGSAGDFGHTIVAEESRRQCRCGKFGCLEALAGGWALCRDARSAALAGRSAVLAERIERVAAPLVVDDLVQACQAGDPVSTELITRAGELIGAQLATIVSVFNPSTVYLAGMMPEAGAVFRDSVAEAVVRRSLPLATDELVIAQLALDHYEGVIGAAGLAVDELFHAGMLTKWLPRGDPRGVRAHNDEFTEPFDLDVRLGLLTSSPDLHVVARPA</sequence>
<organism evidence="2 3">
    <name type="scientific">Amycolatopsis bartoniae</name>
    <dbReference type="NCBI Taxonomy" id="941986"/>
    <lineage>
        <taxon>Bacteria</taxon>
        <taxon>Bacillati</taxon>
        <taxon>Actinomycetota</taxon>
        <taxon>Actinomycetes</taxon>
        <taxon>Pseudonocardiales</taxon>
        <taxon>Pseudonocardiaceae</taxon>
        <taxon>Amycolatopsis</taxon>
    </lineage>
</organism>
<evidence type="ECO:0000313" key="3">
    <source>
        <dbReference type="Proteomes" id="UP000658656"/>
    </source>
</evidence>
<dbReference type="Pfam" id="PF00480">
    <property type="entry name" value="ROK"/>
    <property type="match status" value="1"/>
</dbReference>
<protein>
    <submittedName>
        <fullName evidence="2">Sugar kinase</fullName>
    </submittedName>
</protein>
<dbReference type="RefSeq" id="WP_145933537.1">
    <property type="nucleotide sequence ID" value="NZ_BNAV01000001.1"/>
</dbReference>
<dbReference type="SUPFAM" id="SSF53067">
    <property type="entry name" value="Actin-like ATPase domain"/>
    <property type="match status" value="1"/>
</dbReference>
<reference evidence="2" key="1">
    <citation type="journal article" date="2014" name="Int. J. Syst. Evol. Microbiol.">
        <title>Complete genome sequence of Corynebacterium casei LMG S-19264T (=DSM 44701T), isolated from a smear-ripened cheese.</title>
        <authorList>
            <consortium name="US DOE Joint Genome Institute (JGI-PGF)"/>
            <person name="Walter F."/>
            <person name="Albersmeier A."/>
            <person name="Kalinowski J."/>
            <person name="Ruckert C."/>
        </authorList>
    </citation>
    <scope>NUCLEOTIDE SEQUENCE</scope>
    <source>
        <strain evidence="2">CGMCC 4.7679</strain>
    </source>
</reference>
<dbReference type="InterPro" id="IPR036390">
    <property type="entry name" value="WH_DNA-bd_sf"/>
</dbReference>
<dbReference type="Proteomes" id="UP000658656">
    <property type="component" value="Unassembled WGS sequence"/>
</dbReference>
<evidence type="ECO:0000313" key="2">
    <source>
        <dbReference type="EMBL" id="GHF34847.1"/>
    </source>
</evidence>
<dbReference type="InterPro" id="IPR043129">
    <property type="entry name" value="ATPase_NBD"/>
</dbReference>
<dbReference type="OrthoDB" id="3189808at2"/>
<dbReference type="PANTHER" id="PTHR18964:SF173">
    <property type="entry name" value="GLUCOKINASE"/>
    <property type="match status" value="1"/>
</dbReference>
<dbReference type="EMBL" id="BNAV01000001">
    <property type="protein sequence ID" value="GHF34847.1"/>
    <property type="molecule type" value="Genomic_DNA"/>
</dbReference>
<comment type="caution">
    <text evidence="2">The sequence shown here is derived from an EMBL/GenBank/DDBJ whole genome shotgun (WGS) entry which is preliminary data.</text>
</comment>
<proteinExistence type="inferred from homology"/>